<dbReference type="GO" id="GO:0003677">
    <property type="term" value="F:DNA binding"/>
    <property type="evidence" value="ECO:0007669"/>
    <property type="project" value="UniProtKB-KW"/>
</dbReference>
<evidence type="ECO:0000256" key="3">
    <source>
        <dbReference type="RuleBase" id="RU000682"/>
    </source>
</evidence>
<evidence type="ECO:0000256" key="4">
    <source>
        <dbReference type="SAM" id="Coils"/>
    </source>
</evidence>
<keyword evidence="3" id="KW-0238">DNA-binding</keyword>
<dbReference type="Pfam" id="PF15619">
    <property type="entry name" value="Lebercilin"/>
    <property type="match status" value="1"/>
</dbReference>
<reference evidence="8 9" key="1">
    <citation type="journal article" date="2024" name="Proc. Natl. Acad. Sci. U.S.A.">
        <title>The genetic regulatory architecture and epigenomic basis for age-related changes in rattlesnake venom.</title>
        <authorList>
            <person name="Hogan M.P."/>
            <person name="Holding M.L."/>
            <person name="Nystrom G.S."/>
            <person name="Colston T.J."/>
            <person name="Bartlett D.A."/>
            <person name="Mason A.J."/>
            <person name="Ellsworth S.A."/>
            <person name="Rautsaw R.M."/>
            <person name="Lawrence K.C."/>
            <person name="Strickland J.L."/>
            <person name="He B."/>
            <person name="Fraser P."/>
            <person name="Margres M.J."/>
            <person name="Gilbert D.M."/>
            <person name="Gibbs H.L."/>
            <person name="Parkinson C.L."/>
            <person name="Rokyta D.R."/>
        </authorList>
    </citation>
    <scope>NUCLEOTIDE SEQUENCE [LARGE SCALE GENOMIC DNA]</scope>
    <source>
        <strain evidence="8">DRR0105</strain>
    </source>
</reference>
<feature type="region of interest" description="Disordered" evidence="5">
    <location>
        <begin position="1"/>
        <end position="53"/>
    </location>
</feature>
<dbReference type="SUPFAM" id="SSF46689">
    <property type="entry name" value="Homeodomain-like"/>
    <property type="match status" value="1"/>
</dbReference>
<feature type="region of interest" description="Disordered" evidence="5">
    <location>
        <begin position="791"/>
        <end position="854"/>
    </location>
</feature>
<comment type="similarity">
    <text evidence="1">Belongs to the LCA5 family.</text>
</comment>
<sequence length="854" mass="97696">MEERGRSLDSGHSRKSDSDKSSNSYYSDDDSSHASDHSPTISTQSTQTVNRSSKIQNLKSHTDYHATKQFCSKYAPSKRTRWGFYSQSLTRESPAKDISLLTKRVLSARLLKINELRNELTGLHVKLDELQKENRVLKQLQYRHEKALHKFEDTGNEISQLLARHSDEMRILKERLRKTQEREQTSEKKLKISEEELFKTKSCLQKLKKLAEDKNLPEREELAKRLAIAENRLEESEKRIKDFEKKLDLNSSSFQRQLHSVKKKLYEAKEENKIIQEEVQRLKQKLKEKERELDAKNIYANRMLKHSPKKHDITPRKKVVEKNTIREVPNAKGVQTAGYVSQIEFLSPPDFVSDEIAEKKGEDEHLQLEQTVKDWKEQSEDFKQEQNQEREEKLKNEQELQALEERAKKLREEWEKEQSDRKKKENSHLLENEKMKIETEIYISEKGTQNHDRTEEERRKEILLAKMHEIDRETQNIIRAASQEFTIDTGYNLFYANLLFISAILVISAAGWELPRRAANWVSASPHAAATAAAALGYPASAAVEAFPHSFQGSAATGGRSLYGGPELLFPELRDPLNFYPWVLRNRFFGHHFQGGEVSQENLFFHGPFAQKPKRICTAFSPSQLLRLESAFEKTHYVVGAKHKQLAGSLSLSETQRFPIQLWPVALPESYLHNHWSSDYATRSGLTRSDPATHQAPRLSHFQPLRDPLGSIRELPASQSPDPASPQRVLPLNRKDFLSLGSIPKSGAEGGELNWGANRKRELHLSVPTHPPFLLSIEAVGAQRRRQAEAALVSCRPGRGQASGTAASSGDRGQFPEGCQERSSAGAATSTNQPLHPRLAFNRPQEETPCRRER</sequence>
<dbReference type="InterPro" id="IPR009057">
    <property type="entry name" value="Homeodomain-like_sf"/>
</dbReference>
<comment type="caution">
    <text evidence="8">The sequence shown here is derived from an EMBL/GenBank/DDBJ whole genome shotgun (WGS) entry which is preliminary data.</text>
</comment>
<keyword evidence="9" id="KW-1185">Reference proteome</keyword>
<dbReference type="InterPro" id="IPR001356">
    <property type="entry name" value="HD"/>
</dbReference>
<dbReference type="AlphaFoldDB" id="A0AAW1CAL1"/>
<dbReference type="InterPro" id="IPR028933">
    <property type="entry name" value="Lebercilin_dom"/>
</dbReference>
<keyword evidence="3" id="KW-0371">Homeobox</keyword>
<evidence type="ECO:0000259" key="6">
    <source>
        <dbReference type="Pfam" id="PF00046"/>
    </source>
</evidence>
<dbReference type="PANTHER" id="PTHR16650:SF10">
    <property type="entry name" value="LEBERCILIN"/>
    <property type="match status" value="1"/>
</dbReference>
<feature type="region of interest" description="Disordered" evidence="5">
    <location>
        <begin position="686"/>
        <end position="705"/>
    </location>
</feature>
<accession>A0AAW1CAL1</accession>
<dbReference type="Pfam" id="PF00046">
    <property type="entry name" value="Homeodomain"/>
    <property type="match status" value="1"/>
</dbReference>
<evidence type="ECO:0000313" key="8">
    <source>
        <dbReference type="EMBL" id="KAK9411379.1"/>
    </source>
</evidence>
<feature type="domain" description="Lebercilin" evidence="7">
    <location>
        <begin position="102"/>
        <end position="293"/>
    </location>
</feature>
<evidence type="ECO:0000256" key="2">
    <source>
        <dbReference type="ARBA" id="ARBA00023054"/>
    </source>
</evidence>
<evidence type="ECO:0000256" key="1">
    <source>
        <dbReference type="ARBA" id="ARBA00010229"/>
    </source>
</evidence>
<keyword evidence="3" id="KW-0539">Nucleus</keyword>
<feature type="compositionally biased region" description="Polar residues" evidence="5">
    <location>
        <begin position="821"/>
        <end position="834"/>
    </location>
</feature>
<dbReference type="PANTHER" id="PTHR16650">
    <property type="entry name" value="C21ORF13-RELATED"/>
    <property type="match status" value="1"/>
</dbReference>
<keyword evidence="2 4" id="KW-0175">Coiled coil</keyword>
<feature type="region of interest" description="Disordered" evidence="5">
    <location>
        <begin position="376"/>
        <end position="399"/>
    </location>
</feature>
<feature type="compositionally biased region" description="Basic and acidic residues" evidence="5">
    <location>
        <begin position="844"/>
        <end position="854"/>
    </location>
</feature>
<dbReference type="EMBL" id="JAOTOJ010000001">
    <property type="protein sequence ID" value="KAK9411379.1"/>
    <property type="molecule type" value="Genomic_DNA"/>
</dbReference>
<dbReference type="Gene3D" id="1.10.10.60">
    <property type="entry name" value="Homeodomain-like"/>
    <property type="match status" value="1"/>
</dbReference>
<dbReference type="InterPro" id="IPR026188">
    <property type="entry name" value="Lebercilin-like"/>
</dbReference>
<name>A0AAW1CAL1_CROAD</name>
<evidence type="ECO:0000313" key="9">
    <source>
        <dbReference type="Proteomes" id="UP001474421"/>
    </source>
</evidence>
<organism evidence="8 9">
    <name type="scientific">Crotalus adamanteus</name>
    <name type="common">Eastern diamondback rattlesnake</name>
    <dbReference type="NCBI Taxonomy" id="8729"/>
    <lineage>
        <taxon>Eukaryota</taxon>
        <taxon>Metazoa</taxon>
        <taxon>Chordata</taxon>
        <taxon>Craniata</taxon>
        <taxon>Vertebrata</taxon>
        <taxon>Euteleostomi</taxon>
        <taxon>Lepidosauria</taxon>
        <taxon>Squamata</taxon>
        <taxon>Bifurcata</taxon>
        <taxon>Unidentata</taxon>
        <taxon>Episquamata</taxon>
        <taxon>Toxicofera</taxon>
        <taxon>Serpentes</taxon>
        <taxon>Colubroidea</taxon>
        <taxon>Viperidae</taxon>
        <taxon>Crotalinae</taxon>
        <taxon>Crotalus</taxon>
    </lineage>
</organism>
<evidence type="ECO:0000256" key="5">
    <source>
        <dbReference type="SAM" id="MobiDB-lite"/>
    </source>
</evidence>
<evidence type="ECO:0000259" key="7">
    <source>
        <dbReference type="Pfam" id="PF15619"/>
    </source>
</evidence>
<feature type="coiled-coil region" evidence="4">
    <location>
        <begin position="113"/>
        <end position="299"/>
    </location>
</feature>
<dbReference type="Proteomes" id="UP001474421">
    <property type="component" value="Unassembled WGS sequence"/>
</dbReference>
<dbReference type="GO" id="GO:0005930">
    <property type="term" value="C:axoneme"/>
    <property type="evidence" value="ECO:0007669"/>
    <property type="project" value="TreeGrafter"/>
</dbReference>
<feature type="compositionally biased region" description="Basic and acidic residues" evidence="5">
    <location>
        <begin position="1"/>
        <end position="20"/>
    </location>
</feature>
<comment type="subcellular location">
    <subcellularLocation>
        <location evidence="3">Nucleus</location>
    </subcellularLocation>
</comment>
<proteinExistence type="inferred from homology"/>
<protein>
    <submittedName>
        <fullName evidence="8">Lebercilin</fullName>
    </submittedName>
</protein>
<gene>
    <name evidence="8" type="ORF">NXF25_002554</name>
</gene>
<dbReference type="GO" id="GO:0042073">
    <property type="term" value="P:intraciliary transport"/>
    <property type="evidence" value="ECO:0007669"/>
    <property type="project" value="TreeGrafter"/>
</dbReference>
<feature type="domain" description="Homeobox" evidence="6">
    <location>
        <begin position="618"/>
        <end position="656"/>
    </location>
</feature>
<dbReference type="CDD" id="cd00086">
    <property type="entry name" value="homeodomain"/>
    <property type="match status" value="1"/>
</dbReference>
<feature type="compositionally biased region" description="Polar residues" evidence="5">
    <location>
        <begin position="39"/>
        <end position="53"/>
    </location>
</feature>
<dbReference type="GO" id="GO:0005634">
    <property type="term" value="C:nucleus"/>
    <property type="evidence" value="ECO:0007669"/>
    <property type="project" value="UniProtKB-SubCell"/>
</dbReference>